<evidence type="ECO:0000256" key="1">
    <source>
        <dbReference type="SAM" id="Phobius"/>
    </source>
</evidence>
<dbReference type="AlphaFoldDB" id="A0A1Y4QXX4"/>
<accession>A0A1Y4QXX4</accession>
<dbReference type="RefSeq" id="WP_016251049.1">
    <property type="nucleotide sequence ID" value="NZ_AP035890.1"/>
</dbReference>
<keyword evidence="1" id="KW-0812">Transmembrane</keyword>
<evidence type="ECO:0000313" key="3">
    <source>
        <dbReference type="Proteomes" id="UP000196074"/>
    </source>
</evidence>
<dbReference type="Proteomes" id="UP000196074">
    <property type="component" value="Unassembled WGS sequence"/>
</dbReference>
<dbReference type="GeneID" id="60872333"/>
<proteinExistence type="predicted"/>
<feature type="transmembrane region" description="Helical" evidence="1">
    <location>
        <begin position="25"/>
        <end position="46"/>
    </location>
</feature>
<reference evidence="3" key="1">
    <citation type="submission" date="2017-04" db="EMBL/GenBank/DDBJ databases">
        <title>Function of individual gut microbiota members based on whole genome sequencing of pure cultures obtained from chicken caecum.</title>
        <authorList>
            <person name="Medvecky M."/>
            <person name="Cejkova D."/>
            <person name="Polansky O."/>
            <person name="Karasova D."/>
            <person name="Kubasova T."/>
            <person name="Cizek A."/>
            <person name="Rychlik I."/>
        </authorList>
    </citation>
    <scope>NUCLEOTIDE SEQUENCE [LARGE SCALE GENOMIC DNA]</scope>
    <source>
        <strain evidence="3">An144</strain>
    </source>
</reference>
<gene>
    <name evidence="2" type="ORF">B5E88_08440</name>
</gene>
<dbReference type="EMBL" id="NFLC01000015">
    <property type="protein sequence ID" value="OUQ09910.1"/>
    <property type="molecule type" value="Genomic_DNA"/>
</dbReference>
<keyword evidence="1" id="KW-0472">Membrane</keyword>
<evidence type="ECO:0000313" key="2">
    <source>
        <dbReference type="EMBL" id="OUQ09910.1"/>
    </source>
</evidence>
<name>A0A1Y4QXX4_9ENTE</name>
<keyword evidence="1" id="KW-1133">Transmembrane helix</keyword>
<protein>
    <submittedName>
        <fullName evidence="2">Uncharacterized protein</fullName>
    </submittedName>
</protein>
<organism evidence="2 3">
    <name type="scientific">Enterococcus cecorum</name>
    <dbReference type="NCBI Taxonomy" id="44008"/>
    <lineage>
        <taxon>Bacteria</taxon>
        <taxon>Bacillati</taxon>
        <taxon>Bacillota</taxon>
        <taxon>Bacilli</taxon>
        <taxon>Lactobacillales</taxon>
        <taxon>Enterococcaceae</taxon>
        <taxon>Enterococcus</taxon>
    </lineage>
</organism>
<feature type="transmembrane region" description="Helical" evidence="1">
    <location>
        <begin position="52"/>
        <end position="70"/>
    </location>
</feature>
<comment type="caution">
    <text evidence="2">The sequence shown here is derived from an EMBL/GenBank/DDBJ whole genome shotgun (WGS) entry which is preliminary data.</text>
</comment>
<sequence length="76" mass="9312">MLQELNKKMRSLDLKFRSLDSTMKFLVVIYGALFGFMTGYLIYKLFVVHDYFFLFIYIIFMIGMYINLYFQKKYPM</sequence>